<dbReference type="PANTHER" id="PTHR42895">
    <property type="entry name" value="IRON-SULFUR CLUSTER-BINDING PROTEIN-RELATED"/>
    <property type="match status" value="1"/>
</dbReference>
<dbReference type="RefSeq" id="WP_059033265.1">
    <property type="nucleotide sequence ID" value="NZ_DF977003.1"/>
</dbReference>
<protein>
    <submittedName>
        <fullName evidence="2">Uncharacterized 2Fe-2 and 4Fe-5S clusters-containing protein</fullName>
    </submittedName>
</protein>
<dbReference type="Gene3D" id="3.10.20.880">
    <property type="match status" value="1"/>
</dbReference>
<keyword evidence="3" id="KW-1185">Reference proteome</keyword>
<dbReference type="InterPro" id="IPR052911">
    <property type="entry name" value="Corrinoid_activation_enz"/>
</dbReference>
<dbReference type="AlphaFoldDB" id="A0A0U9HGD9"/>
<dbReference type="SUPFAM" id="SSF53067">
    <property type="entry name" value="Actin-like ATPase domain"/>
    <property type="match status" value="1"/>
</dbReference>
<dbReference type="InterPro" id="IPR043129">
    <property type="entry name" value="ATPase_NBD"/>
</dbReference>
<dbReference type="Pfam" id="PF17650">
    <property type="entry name" value="RACo_linker"/>
    <property type="match status" value="1"/>
</dbReference>
<dbReference type="Pfam" id="PF14574">
    <property type="entry name" value="RACo_C_ter"/>
    <property type="match status" value="1"/>
</dbReference>
<dbReference type="InterPro" id="IPR042259">
    <property type="entry name" value="Raco-like_middle_sf"/>
</dbReference>
<dbReference type="Pfam" id="PF17651">
    <property type="entry name" value="Raco_middle"/>
    <property type="match status" value="1"/>
</dbReference>
<sequence>MSDKKYKVKILPNNIETLAEENDTLKKVFTDNNISFEFPCGGLGLCKQCQVKIKRDSGEEERVFACQFKIKEDLLVEITKKEQQHRILSEGLEREVLLDPLVKKVHRKLPQPTLSDNRDDWSRLVERRGIRPSLKIAQELPKKIRENNFDVTIVISDDEIIAIEDKNTQDMLLGMAFDIGTTTVAGYLMDLKSGKELTKVSTLNPQTKYGADVISRINFAETDAGLERLHGEIVQAINELIAEAVKEAGFKTSDVYAISVCGNTAMHHLFLNIKPGSLASTPYVPVVTEHIVADAQDLGIKINPTGKVFILPNIAGFVGGDIVAGALTIEIDKAEKLKLFIDIGTNGEIVLGTKDNSLSCSTAAGPAFEGVEITCGMRGASGAIDHVHIDNELSYTVIDDGLPYGIAGSGLVDIIAELLKAGIIDQNGRILRPEEVNNPIGKKYLDRITTIEGVLSFLIEDKTATGRPVYITQKDIREFQLAKGAIAAGIEVLLKTYGAKADDIDEVFLAGAFGNYLDYKSACRVGLIPQELENKIKGIGNSAGAGAKLFLLSEKERNRARDIASKIKYVELSAREDFRDAFFNKINF</sequence>
<organism evidence="2">
    <name type="scientific">Tepidanaerobacter syntrophicus</name>
    <dbReference type="NCBI Taxonomy" id="224999"/>
    <lineage>
        <taxon>Bacteria</taxon>
        <taxon>Bacillati</taxon>
        <taxon>Bacillota</taxon>
        <taxon>Clostridia</taxon>
        <taxon>Thermosediminibacterales</taxon>
        <taxon>Tepidanaerobacteraceae</taxon>
        <taxon>Tepidanaerobacter</taxon>
    </lineage>
</organism>
<dbReference type="Gene3D" id="3.30.420.480">
    <property type="entry name" value="Domain of unknown function (DUF4445)"/>
    <property type="match status" value="1"/>
</dbReference>
<dbReference type="PANTHER" id="PTHR42895:SF2">
    <property type="entry name" value="IRON-SULFUR CLUSTER PROTEIN"/>
    <property type="match status" value="1"/>
</dbReference>
<gene>
    <name evidence="2" type="ORF">TSYNT_93</name>
</gene>
<dbReference type="OrthoDB" id="9810588at2"/>
<proteinExistence type="predicted"/>
<dbReference type="GO" id="GO:0051536">
    <property type="term" value="F:iron-sulfur cluster binding"/>
    <property type="evidence" value="ECO:0007669"/>
    <property type="project" value="InterPro"/>
</dbReference>
<evidence type="ECO:0000313" key="2">
    <source>
        <dbReference type="EMBL" id="GAQ25757.1"/>
    </source>
</evidence>
<evidence type="ECO:0000259" key="1">
    <source>
        <dbReference type="PROSITE" id="PS51085"/>
    </source>
</evidence>
<name>A0A0U9HGD9_9FIRM</name>
<dbReference type="InterPro" id="IPR040506">
    <property type="entry name" value="RACo_linker"/>
</dbReference>
<dbReference type="InterPro" id="IPR036010">
    <property type="entry name" value="2Fe-2S_ferredoxin-like_sf"/>
</dbReference>
<dbReference type="InterPro" id="IPR041414">
    <property type="entry name" value="Raco-like_middle"/>
</dbReference>
<evidence type="ECO:0000313" key="3">
    <source>
        <dbReference type="Proteomes" id="UP000062160"/>
    </source>
</evidence>
<dbReference type="InterPro" id="IPR027980">
    <property type="entry name" value="RACo_C"/>
</dbReference>
<dbReference type="InterPro" id="IPR012675">
    <property type="entry name" value="Beta-grasp_dom_sf"/>
</dbReference>
<dbReference type="PROSITE" id="PS51085">
    <property type="entry name" value="2FE2S_FER_2"/>
    <property type="match status" value="1"/>
</dbReference>
<dbReference type="Proteomes" id="UP000062160">
    <property type="component" value="Unassembled WGS sequence"/>
</dbReference>
<reference evidence="2" key="1">
    <citation type="journal article" date="2016" name="Genome Announc.">
        <title>Draft Genome Sequence of the Syntrophic Lactate-Degrading Bacterium Tepidanaerobacter syntrophicus JLT.</title>
        <authorList>
            <person name="Matsuura N."/>
            <person name="Ohashi A."/>
            <person name="Tourlousse D.M."/>
            <person name="Sekiguchi Y."/>
        </authorList>
    </citation>
    <scope>NUCLEOTIDE SEQUENCE [LARGE SCALE GENOMIC DNA]</scope>
    <source>
        <strain evidence="2">JL</strain>
    </source>
</reference>
<accession>A0A0U9HGD9</accession>
<dbReference type="SUPFAM" id="SSF54292">
    <property type="entry name" value="2Fe-2S ferredoxin-like"/>
    <property type="match status" value="1"/>
</dbReference>
<dbReference type="Gene3D" id="3.10.20.30">
    <property type="match status" value="1"/>
</dbReference>
<dbReference type="InterPro" id="IPR001041">
    <property type="entry name" value="2Fe-2S_ferredoxin-type"/>
</dbReference>
<feature type="domain" description="2Fe-2S ferredoxin-type" evidence="1">
    <location>
        <begin position="6"/>
        <end position="82"/>
    </location>
</feature>
<dbReference type="EMBL" id="DF977003">
    <property type="protein sequence ID" value="GAQ25757.1"/>
    <property type="molecule type" value="Genomic_DNA"/>
</dbReference>
<dbReference type="STRING" id="224999.GCA_001485475_01792"/>